<protein>
    <submittedName>
        <fullName evidence="1">Monooxygenase</fullName>
    </submittedName>
</protein>
<accession>A0ABX7TH17</accession>
<dbReference type="InterPro" id="IPR011008">
    <property type="entry name" value="Dimeric_a/b-barrel"/>
</dbReference>
<reference evidence="1 2" key="1">
    <citation type="journal article" date="2020" name="Front. Cell. Infect. Microbiol.">
        <title>Characterization of Three Porcine Acinetobacter towneri Strains Co-Harboring tet(X3) and bla OXA-58.</title>
        <authorList>
            <person name="Ma J."/>
            <person name="Wang J."/>
            <person name="Feng J."/>
            <person name="Liu Y."/>
            <person name="Yang B."/>
            <person name="Li R."/>
            <person name="Bai L."/>
            <person name="He T."/>
            <person name="Wang X."/>
            <person name="Yang Z."/>
        </authorList>
    </citation>
    <scope>NUCLEOTIDE SEQUENCE [LARGE SCALE GENOMIC DNA]</scope>
    <source>
        <strain evidence="1 2">GX5</strain>
    </source>
</reference>
<gene>
    <name evidence="1" type="ORF">J4G45_08915</name>
</gene>
<dbReference type="PANTHER" id="PTHR39169:SF1">
    <property type="entry name" value="MONOOXYGENASE YDHR-RELATED"/>
    <property type="match status" value="1"/>
</dbReference>
<keyword evidence="1" id="KW-0503">Monooxygenase</keyword>
<evidence type="ECO:0000313" key="1">
    <source>
        <dbReference type="EMBL" id="QTD62987.1"/>
    </source>
</evidence>
<evidence type="ECO:0000313" key="2">
    <source>
        <dbReference type="Proteomes" id="UP000663954"/>
    </source>
</evidence>
<keyword evidence="2" id="KW-1185">Reference proteome</keyword>
<dbReference type="Gene3D" id="3.30.70.100">
    <property type="match status" value="1"/>
</dbReference>
<dbReference type="InterPro" id="IPR014910">
    <property type="entry name" value="YdhR"/>
</dbReference>
<proteinExistence type="predicted"/>
<organism evidence="1 2">
    <name type="scientific">Acinetobacter towneri</name>
    <dbReference type="NCBI Taxonomy" id="202956"/>
    <lineage>
        <taxon>Bacteria</taxon>
        <taxon>Pseudomonadati</taxon>
        <taxon>Pseudomonadota</taxon>
        <taxon>Gammaproteobacteria</taxon>
        <taxon>Moraxellales</taxon>
        <taxon>Moraxellaceae</taxon>
        <taxon>Acinetobacter</taxon>
    </lineage>
</organism>
<name>A0ABX7TH17_9GAMM</name>
<dbReference type="Proteomes" id="UP000663954">
    <property type="component" value="Chromosome"/>
</dbReference>
<dbReference type="NCBIfam" id="NF008333">
    <property type="entry name" value="PRK11118.1"/>
    <property type="match status" value="1"/>
</dbReference>
<dbReference type="Pfam" id="PF08803">
    <property type="entry name" value="ydhR"/>
    <property type="match status" value="1"/>
</dbReference>
<dbReference type="EMBL" id="CP071770">
    <property type="protein sequence ID" value="QTD62987.1"/>
    <property type="molecule type" value="Genomic_DNA"/>
</dbReference>
<dbReference type="SUPFAM" id="SSF54909">
    <property type="entry name" value="Dimeric alpha+beta barrel"/>
    <property type="match status" value="1"/>
</dbReference>
<keyword evidence="1" id="KW-0560">Oxidoreductase</keyword>
<sequence length="104" mass="11703">MMAVILQVDFPSEGPFGESMSQAYRELAESINLETGMLWKIWTENSQTQEAGGIYLFDHAANAERYLKMHTARLESFGVKNIRGKIFEVNAALSAINQADFLSR</sequence>
<dbReference type="PANTHER" id="PTHR39169">
    <property type="match status" value="1"/>
</dbReference>
<dbReference type="GO" id="GO:0004497">
    <property type="term" value="F:monooxygenase activity"/>
    <property type="evidence" value="ECO:0007669"/>
    <property type="project" value="UniProtKB-KW"/>
</dbReference>